<dbReference type="RefSeq" id="XP_001880937.1">
    <property type="nucleotide sequence ID" value="XM_001880902.1"/>
</dbReference>
<evidence type="ECO:0000256" key="1">
    <source>
        <dbReference type="SAM" id="Coils"/>
    </source>
</evidence>
<keyword evidence="3" id="KW-1133">Transmembrane helix</keyword>
<feature type="compositionally biased region" description="Polar residues" evidence="2">
    <location>
        <begin position="74"/>
        <end position="84"/>
    </location>
</feature>
<dbReference type="AlphaFoldDB" id="B0DA88"/>
<feature type="transmembrane region" description="Helical" evidence="3">
    <location>
        <begin position="149"/>
        <end position="167"/>
    </location>
</feature>
<feature type="region of interest" description="Disordered" evidence="2">
    <location>
        <begin position="1"/>
        <end position="110"/>
    </location>
</feature>
<dbReference type="HOGENOM" id="CLU_026455_1_0_1"/>
<accession>B0DA88</accession>
<feature type="compositionally biased region" description="Polar residues" evidence="2">
    <location>
        <begin position="49"/>
        <end position="65"/>
    </location>
</feature>
<evidence type="ECO:0000256" key="2">
    <source>
        <dbReference type="SAM" id="MobiDB-lite"/>
    </source>
</evidence>
<keyword evidence="3" id="KW-0472">Membrane</keyword>
<evidence type="ECO:0000256" key="3">
    <source>
        <dbReference type="SAM" id="Phobius"/>
    </source>
</evidence>
<protein>
    <submittedName>
        <fullName evidence="4">Predicted protein</fullName>
    </submittedName>
</protein>
<keyword evidence="3" id="KW-0812">Transmembrane</keyword>
<keyword evidence="5" id="KW-1185">Reference proteome</keyword>
<evidence type="ECO:0000313" key="5">
    <source>
        <dbReference type="Proteomes" id="UP000001194"/>
    </source>
</evidence>
<name>B0DA88_LACBS</name>
<evidence type="ECO:0000313" key="4">
    <source>
        <dbReference type="EMBL" id="EDR08712.1"/>
    </source>
</evidence>
<reference evidence="4 5" key="1">
    <citation type="journal article" date="2008" name="Nature">
        <title>The genome of Laccaria bicolor provides insights into mycorrhizal symbiosis.</title>
        <authorList>
            <person name="Martin F."/>
            <person name="Aerts A."/>
            <person name="Ahren D."/>
            <person name="Brun A."/>
            <person name="Danchin E.G.J."/>
            <person name="Duchaussoy F."/>
            <person name="Gibon J."/>
            <person name="Kohler A."/>
            <person name="Lindquist E."/>
            <person name="Pereda V."/>
            <person name="Salamov A."/>
            <person name="Shapiro H.J."/>
            <person name="Wuyts J."/>
            <person name="Blaudez D."/>
            <person name="Buee M."/>
            <person name="Brokstein P."/>
            <person name="Canbaeck B."/>
            <person name="Cohen D."/>
            <person name="Courty P.E."/>
            <person name="Coutinho P.M."/>
            <person name="Delaruelle C."/>
            <person name="Detter J.C."/>
            <person name="Deveau A."/>
            <person name="DiFazio S."/>
            <person name="Duplessis S."/>
            <person name="Fraissinet-Tachet L."/>
            <person name="Lucic E."/>
            <person name="Frey-Klett P."/>
            <person name="Fourrey C."/>
            <person name="Feussner I."/>
            <person name="Gay G."/>
            <person name="Grimwood J."/>
            <person name="Hoegger P.J."/>
            <person name="Jain P."/>
            <person name="Kilaru S."/>
            <person name="Labbe J."/>
            <person name="Lin Y.C."/>
            <person name="Legue V."/>
            <person name="Le Tacon F."/>
            <person name="Marmeisse R."/>
            <person name="Melayah D."/>
            <person name="Montanini B."/>
            <person name="Muratet M."/>
            <person name="Nehls U."/>
            <person name="Niculita-Hirzel H."/>
            <person name="Oudot-Le Secq M.P."/>
            <person name="Peter M."/>
            <person name="Quesneville H."/>
            <person name="Rajashekar B."/>
            <person name="Reich M."/>
            <person name="Rouhier N."/>
            <person name="Schmutz J."/>
            <person name="Yin T."/>
            <person name="Chalot M."/>
            <person name="Henrissat B."/>
            <person name="Kuees U."/>
            <person name="Lucas S."/>
            <person name="Van de Peer Y."/>
            <person name="Podila G.K."/>
            <person name="Polle A."/>
            <person name="Pukkila P.J."/>
            <person name="Richardson P.M."/>
            <person name="Rouze P."/>
            <person name="Sanders I.R."/>
            <person name="Stajich J.E."/>
            <person name="Tunlid A."/>
            <person name="Tuskan G."/>
            <person name="Grigoriev I.V."/>
        </authorList>
    </citation>
    <scope>NUCLEOTIDE SEQUENCE [LARGE SCALE GENOMIC DNA]</scope>
    <source>
        <strain evidence="5">S238N-H82 / ATCC MYA-4686</strain>
    </source>
</reference>
<gene>
    <name evidence="4" type="ORF">LACBIDRAFT_297203</name>
</gene>
<keyword evidence="1" id="KW-0175">Coiled coil</keyword>
<dbReference type="STRING" id="486041.B0DA88"/>
<feature type="coiled-coil region" evidence="1">
    <location>
        <begin position="348"/>
        <end position="375"/>
    </location>
</feature>
<dbReference type="KEGG" id="lbc:LACBIDRAFT_297203"/>
<dbReference type="EMBL" id="DS547101">
    <property type="protein sequence ID" value="EDR08712.1"/>
    <property type="molecule type" value="Genomic_DNA"/>
</dbReference>
<organism evidence="5">
    <name type="scientific">Laccaria bicolor (strain S238N-H82 / ATCC MYA-4686)</name>
    <name type="common">Bicoloured deceiver</name>
    <name type="synonym">Laccaria laccata var. bicolor</name>
    <dbReference type="NCBI Taxonomy" id="486041"/>
    <lineage>
        <taxon>Eukaryota</taxon>
        <taxon>Fungi</taxon>
        <taxon>Dikarya</taxon>
        <taxon>Basidiomycota</taxon>
        <taxon>Agaricomycotina</taxon>
        <taxon>Agaricomycetes</taxon>
        <taxon>Agaricomycetidae</taxon>
        <taxon>Agaricales</taxon>
        <taxon>Agaricineae</taxon>
        <taxon>Hydnangiaceae</taxon>
        <taxon>Laccaria</taxon>
    </lineage>
</organism>
<dbReference type="GeneID" id="6076585"/>
<proteinExistence type="predicted"/>
<sequence>MTQLSSMRQTRSRARDVKREDEVDAALNIMQGADTPTVDDSAWEDEDNLTTQSRNTTPLRQNRSGTPRKRRTKPGSSPRKQQFATPVPKPPTDEGSVATREQIANPKSSTDGVAIKEQIAKSALEGAVFTGRYLLDVVGTALFLMRKPLSVLLGLFLLSLILVQAWTTIQGAFAPLCILPGISRTAICRRNTRVADSDQQAPRWADYSRLVDVQSRTFEELLEESLGGSSLSLEIKKAEMATTDLVTLVRVSNFKSRDMLAESLVEFVDDAKKTGRGLQKLTSKIGGAVDNVMAVNDYALHAIEEAQAKAPSRFSLQSLSPWTSARRSTKEVVAETFGQAMNVLSGNMQRLILEAETSLVNLNSLEERLTTLQEMVTREDSSLSTAKEELLVELWTKLGGNRKTLRGFEKHLILLKDLNVYRKQALVHVVAALQTLQSMSEDMEDLRERVAAPDLVGSQIPVEVHMRSIRNGLERLREGRIRAKHLSEEAMYRVLGGERPED</sequence>
<dbReference type="InParanoid" id="B0DA88"/>
<dbReference type="Proteomes" id="UP000001194">
    <property type="component" value="Unassembled WGS sequence"/>
</dbReference>
<dbReference type="OrthoDB" id="4179406at2759"/>